<reference evidence="3 4" key="1">
    <citation type="submission" date="2018-03" db="EMBL/GenBank/DDBJ databases">
        <title>Genomic Encyclopedia of Archaeal and Bacterial Type Strains, Phase II (KMG-II): from individual species to whole genera.</title>
        <authorList>
            <person name="Goeker M."/>
        </authorList>
    </citation>
    <scope>NUCLEOTIDE SEQUENCE [LARGE SCALE GENOMIC DNA]</scope>
    <source>
        <strain evidence="3 4">DSM 24859</strain>
    </source>
</reference>
<protein>
    <submittedName>
        <fullName evidence="3">Aminoglycoside 6'-N-acetyltransferase I</fullName>
    </submittedName>
</protein>
<dbReference type="PANTHER" id="PTHR13947:SF37">
    <property type="entry name" value="LD18367P"/>
    <property type="match status" value="1"/>
</dbReference>
<dbReference type="CDD" id="cd04301">
    <property type="entry name" value="NAT_SF"/>
    <property type="match status" value="1"/>
</dbReference>
<dbReference type="InterPro" id="IPR000182">
    <property type="entry name" value="GNAT_dom"/>
</dbReference>
<dbReference type="AlphaFoldDB" id="A0A2P8HDJ5"/>
<dbReference type="Proteomes" id="UP000240971">
    <property type="component" value="Unassembled WGS sequence"/>
</dbReference>
<dbReference type="InterPro" id="IPR016181">
    <property type="entry name" value="Acyl_CoA_acyltransferase"/>
</dbReference>
<dbReference type="RefSeq" id="WP_106530495.1">
    <property type="nucleotide sequence ID" value="NZ_PYAW01000006.1"/>
</dbReference>
<evidence type="ECO:0000313" key="4">
    <source>
        <dbReference type="Proteomes" id="UP000240971"/>
    </source>
</evidence>
<keyword evidence="1 3" id="KW-0808">Transferase</keyword>
<dbReference type="GO" id="GO:0008080">
    <property type="term" value="F:N-acetyltransferase activity"/>
    <property type="evidence" value="ECO:0007669"/>
    <property type="project" value="InterPro"/>
</dbReference>
<sequence>MTIRKVAAGEDIPYDLLLLADPSRELINTYINVGEVYVMELENNIIAAYVLVRNDTTVEIKNIAVRVDYQGQGIGKLLLNDAVQRATAMGCKSICIGTGNSSIAQLYLYQRQGFEITGIRKDFFTTNYKDPIYENDILCKHMIMLERKLGEI</sequence>
<dbReference type="InterPro" id="IPR050769">
    <property type="entry name" value="NAT_camello-type"/>
</dbReference>
<name>A0A2P8HDJ5_CHINA</name>
<dbReference type="Pfam" id="PF13508">
    <property type="entry name" value="Acetyltransf_7"/>
    <property type="match status" value="1"/>
</dbReference>
<accession>A0A2P8HDJ5</accession>
<dbReference type="OrthoDB" id="9813917at2"/>
<organism evidence="3 4">
    <name type="scientific">Chitinophaga niastensis</name>
    <dbReference type="NCBI Taxonomy" id="536980"/>
    <lineage>
        <taxon>Bacteria</taxon>
        <taxon>Pseudomonadati</taxon>
        <taxon>Bacteroidota</taxon>
        <taxon>Chitinophagia</taxon>
        <taxon>Chitinophagales</taxon>
        <taxon>Chitinophagaceae</taxon>
        <taxon>Chitinophaga</taxon>
    </lineage>
</organism>
<feature type="domain" description="N-acetyltransferase" evidence="2">
    <location>
        <begin position="1"/>
        <end position="133"/>
    </location>
</feature>
<keyword evidence="4" id="KW-1185">Reference proteome</keyword>
<dbReference type="SUPFAM" id="SSF55729">
    <property type="entry name" value="Acyl-CoA N-acyltransferases (Nat)"/>
    <property type="match status" value="1"/>
</dbReference>
<dbReference type="EMBL" id="PYAW01000006">
    <property type="protein sequence ID" value="PSL44201.1"/>
    <property type="molecule type" value="Genomic_DNA"/>
</dbReference>
<evidence type="ECO:0000259" key="2">
    <source>
        <dbReference type="PROSITE" id="PS51186"/>
    </source>
</evidence>
<evidence type="ECO:0000313" key="3">
    <source>
        <dbReference type="EMBL" id="PSL44201.1"/>
    </source>
</evidence>
<proteinExistence type="predicted"/>
<dbReference type="Gene3D" id="3.40.630.30">
    <property type="match status" value="1"/>
</dbReference>
<dbReference type="PROSITE" id="PS51186">
    <property type="entry name" value="GNAT"/>
    <property type="match status" value="1"/>
</dbReference>
<dbReference type="PANTHER" id="PTHR13947">
    <property type="entry name" value="GNAT FAMILY N-ACETYLTRANSFERASE"/>
    <property type="match status" value="1"/>
</dbReference>
<comment type="caution">
    <text evidence="3">The sequence shown here is derived from an EMBL/GenBank/DDBJ whole genome shotgun (WGS) entry which is preliminary data.</text>
</comment>
<gene>
    <name evidence="3" type="ORF">CLV51_10666</name>
</gene>
<evidence type="ECO:0000256" key="1">
    <source>
        <dbReference type="ARBA" id="ARBA00022679"/>
    </source>
</evidence>